<dbReference type="InterPro" id="IPR013325">
    <property type="entry name" value="RNA_pol_sigma_r2"/>
</dbReference>
<dbReference type="Gene3D" id="1.10.10.10">
    <property type="entry name" value="Winged helix-like DNA-binding domain superfamily/Winged helix DNA-binding domain"/>
    <property type="match status" value="1"/>
</dbReference>
<dbReference type="GO" id="GO:0016987">
    <property type="term" value="F:sigma factor activity"/>
    <property type="evidence" value="ECO:0007669"/>
    <property type="project" value="UniProtKB-KW"/>
</dbReference>
<dbReference type="InterPro" id="IPR013324">
    <property type="entry name" value="RNA_pol_sigma_r3/r4-like"/>
</dbReference>
<evidence type="ECO:0000259" key="8">
    <source>
        <dbReference type="Pfam" id="PF08281"/>
    </source>
</evidence>
<feature type="domain" description="RNA polymerase sigma-70 region 2" evidence="7">
    <location>
        <begin position="12"/>
        <end position="73"/>
    </location>
</feature>
<sequence length="191" mass="21311">MPDWQEILGRDGPAVWRTAYRLLGNSADADECFQEAFLDALKLSRRVEVRCWRGLLQRMVAARAVDRLRRNRRQGDSQRMADWNAVRDSGPSPLQAAENAELTESLRAALAQVAPKQAEVFCLYGLEGWSYQEIARHLTMSTDAVGVLLHRARKRLRQLLLTSAPTDALGREGNDPATGRGPSNAPKKESS</sequence>
<keyword evidence="2" id="KW-0805">Transcription regulation</keyword>
<feature type="region of interest" description="Disordered" evidence="6">
    <location>
        <begin position="165"/>
        <end position="191"/>
    </location>
</feature>
<evidence type="ECO:0000256" key="2">
    <source>
        <dbReference type="ARBA" id="ARBA00023015"/>
    </source>
</evidence>
<dbReference type="SUPFAM" id="SSF88659">
    <property type="entry name" value="Sigma3 and sigma4 domains of RNA polymerase sigma factors"/>
    <property type="match status" value="1"/>
</dbReference>
<dbReference type="InterPro" id="IPR036388">
    <property type="entry name" value="WH-like_DNA-bd_sf"/>
</dbReference>
<dbReference type="Pfam" id="PF04542">
    <property type="entry name" value="Sigma70_r2"/>
    <property type="match status" value="1"/>
</dbReference>
<dbReference type="RefSeq" id="WP_406698199.1">
    <property type="nucleotide sequence ID" value="NZ_CP155447.1"/>
</dbReference>
<dbReference type="SUPFAM" id="SSF88946">
    <property type="entry name" value="Sigma2 domain of RNA polymerase sigma factors"/>
    <property type="match status" value="1"/>
</dbReference>
<organism evidence="9">
    <name type="scientific">Singulisphaera sp. Ch08</name>
    <dbReference type="NCBI Taxonomy" id="3120278"/>
    <lineage>
        <taxon>Bacteria</taxon>
        <taxon>Pseudomonadati</taxon>
        <taxon>Planctomycetota</taxon>
        <taxon>Planctomycetia</taxon>
        <taxon>Isosphaerales</taxon>
        <taxon>Isosphaeraceae</taxon>
        <taxon>Singulisphaera</taxon>
    </lineage>
</organism>
<evidence type="ECO:0000256" key="6">
    <source>
        <dbReference type="SAM" id="MobiDB-lite"/>
    </source>
</evidence>
<dbReference type="InterPro" id="IPR013249">
    <property type="entry name" value="RNA_pol_sigma70_r4_t2"/>
</dbReference>
<dbReference type="CDD" id="cd06171">
    <property type="entry name" value="Sigma70_r4"/>
    <property type="match status" value="1"/>
</dbReference>
<evidence type="ECO:0000256" key="4">
    <source>
        <dbReference type="ARBA" id="ARBA00023125"/>
    </source>
</evidence>
<name>A0AAU7CJT5_9BACT</name>
<protein>
    <submittedName>
        <fullName evidence="9">Sigma-70 family RNA polymerase sigma factor</fullName>
    </submittedName>
</protein>
<dbReference type="GO" id="GO:0006352">
    <property type="term" value="P:DNA-templated transcription initiation"/>
    <property type="evidence" value="ECO:0007669"/>
    <property type="project" value="InterPro"/>
</dbReference>
<keyword evidence="5" id="KW-0804">Transcription</keyword>
<dbReference type="GO" id="GO:0003677">
    <property type="term" value="F:DNA binding"/>
    <property type="evidence" value="ECO:0007669"/>
    <property type="project" value="UniProtKB-KW"/>
</dbReference>
<keyword evidence="3" id="KW-0731">Sigma factor</keyword>
<evidence type="ECO:0000256" key="5">
    <source>
        <dbReference type="ARBA" id="ARBA00023163"/>
    </source>
</evidence>
<dbReference type="InterPro" id="IPR039425">
    <property type="entry name" value="RNA_pol_sigma-70-like"/>
</dbReference>
<evidence type="ECO:0000256" key="3">
    <source>
        <dbReference type="ARBA" id="ARBA00023082"/>
    </source>
</evidence>
<dbReference type="NCBIfam" id="TIGR02937">
    <property type="entry name" value="sigma70-ECF"/>
    <property type="match status" value="1"/>
</dbReference>
<reference evidence="9" key="1">
    <citation type="submission" date="2024-05" db="EMBL/GenBank/DDBJ databases">
        <title>Planctomycetes of the genus Singulisphaera possess chitinolytic capabilities.</title>
        <authorList>
            <person name="Ivanova A."/>
        </authorList>
    </citation>
    <scope>NUCLEOTIDE SEQUENCE</scope>
    <source>
        <strain evidence="9">Ch08T</strain>
    </source>
</reference>
<comment type="similarity">
    <text evidence="1">Belongs to the sigma-70 factor family. ECF subfamily.</text>
</comment>
<dbReference type="EMBL" id="CP155447">
    <property type="protein sequence ID" value="XBH05382.1"/>
    <property type="molecule type" value="Genomic_DNA"/>
</dbReference>
<dbReference type="AlphaFoldDB" id="A0AAU7CJT5"/>
<gene>
    <name evidence="9" type="ORF">V5E97_05030</name>
</gene>
<dbReference type="Pfam" id="PF08281">
    <property type="entry name" value="Sigma70_r4_2"/>
    <property type="match status" value="1"/>
</dbReference>
<keyword evidence="4" id="KW-0238">DNA-binding</keyword>
<evidence type="ECO:0000256" key="1">
    <source>
        <dbReference type="ARBA" id="ARBA00010641"/>
    </source>
</evidence>
<dbReference type="Gene3D" id="1.10.1740.10">
    <property type="match status" value="1"/>
</dbReference>
<dbReference type="InterPro" id="IPR014284">
    <property type="entry name" value="RNA_pol_sigma-70_dom"/>
</dbReference>
<evidence type="ECO:0000313" key="9">
    <source>
        <dbReference type="EMBL" id="XBH05382.1"/>
    </source>
</evidence>
<feature type="domain" description="RNA polymerase sigma factor 70 region 4 type 2" evidence="8">
    <location>
        <begin position="104"/>
        <end position="156"/>
    </location>
</feature>
<dbReference type="PANTHER" id="PTHR43133">
    <property type="entry name" value="RNA POLYMERASE ECF-TYPE SIGMA FACTO"/>
    <property type="match status" value="1"/>
</dbReference>
<dbReference type="InterPro" id="IPR007627">
    <property type="entry name" value="RNA_pol_sigma70_r2"/>
</dbReference>
<proteinExistence type="inferred from homology"/>
<evidence type="ECO:0000259" key="7">
    <source>
        <dbReference type="Pfam" id="PF04542"/>
    </source>
</evidence>
<dbReference type="PANTHER" id="PTHR43133:SF8">
    <property type="entry name" value="RNA POLYMERASE SIGMA FACTOR HI_1459-RELATED"/>
    <property type="match status" value="1"/>
</dbReference>
<accession>A0AAU7CJT5</accession>